<sequence>MEAVLSYSSPFSAKRKLFFMVVPAFQKTEMFIRPVHLPMGKKRSGRPVRRIIRFGRGVVVRGSYGDFFGGDNVLLYGDLGEEMNF</sequence>
<organism evidence="1 2">
    <name type="scientific">Caldibacillus debilis</name>
    <dbReference type="NCBI Taxonomy" id="301148"/>
    <lineage>
        <taxon>Bacteria</taxon>
        <taxon>Bacillati</taxon>
        <taxon>Bacillota</taxon>
        <taxon>Bacilli</taxon>
        <taxon>Bacillales</taxon>
        <taxon>Bacillaceae</taxon>
        <taxon>Caldibacillus</taxon>
    </lineage>
</organism>
<name>A0A150M5W9_9BACI</name>
<dbReference type="EMBL" id="LQYT01000037">
    <property type="protein sequence ID" value="KYD19815.1"/>
    <property type="molecule type" value="Genomic_DNA"/>
</dbReference>
<evidence type="ECO:0000313" key="1">
    <source>
        <dbReference type="EMBL" id="KYD19815.1"/>
    </source>
</evidence>
<accession>A0A150M5W9</accession>
<reference evidence="1 2" key="1">
    <citation type="submission" date="2016-01" db="EMBL/GenBank/DDBJ databases">
        <title>Draft Genome Sequences of Seven Thermophilic Sporeformers Isolated from Foods.</title>
        <authorList>
            <person name="Berendsen E.M."/>
            <person name="Wells-Bennik M.H."/>
            <person name="Krawcyk A.O."/>
            <person name="De Jong A."/>
            <person name="Holsappel S."/>
            <person name="Eijlander R.T."/>
            <person name="Kuipers O.P."/>
        </authorList>
    </citation>
    <scope>NUCLEOTIDE SEQUENCE [LARGE SCALE GENOMIC DNA]</scope>
    <source>
        <strain evidence="1 2">B4135</strain>
    </source>
</reference>
<dbReference type="STRING" id="301148.B4135_0714"/>
<gene>
    <name evidence="1" type="ORF">B4135_0714</name>
</gene>
<comment type="caution">
    <text evidence="1">The sequence shown here is derived from an EMBL/GenBank/DDBJ whole genome shotgun (WGS) entry which is preliminary data.</text>
</comment>
<proteinExistence type="predicted"/>
<protein>
    <submittedName>
        <fullName evidence="1">Uncharacterized protein</fullName>
    </submittedName>
</protein>
<dbReference type="AlphaFoldDB" id="A0A150M5W9"/>
<dbReference type="Proteomes" id="UP000075683">
    <property type="component" value="Unassembled WGS sequence"/>
</dbReference>
<evidence type="ECO:0000313" key="2">
    <source>
        <dbReference type="Proteomes" id="UP000075683"/>
    </source>
</evidence>